<protein>
    <submittedName>
        <fullName evidence="1">Unnamed protein product</fullName>
    </submittedName>
</protein>
<comment type="caution">
    <text evidence="1">The sequence shown here is derived from an EMBL/GenBank/DDBJ whole genome shotgun (WGS) entry which is preliminary data.</text>
</comment>
<sequence length="243" mass="26189">MSSIKHSPSPVPSVIAGSGSGVAGNGNSSFTSTSQQIISRVWKGTIPVVFALDSNLFQLLLGQGPAGAGSYDSSSTPNEGGPSLSSNNRTPLTGSDNGTGLKSEGGNASSTTKAKGKDDKYDVNHMSSDDDTFNTIKQFQQVKFHTVLNRNRYMHYELATVLKFFKPILKQVAERLHQRNEYNKSNSKLNDLDTLVSSSPVSGVYGKKVGNIKSKSKYGNKHQGDDGDEYDDARDVPMVKYTL</sequence>
<proteinExistence type="predicted"/>
<keyword evidence="2" id="KW-1185">Reference proteome</keyword>
<evidence type="ECO:0000313" key="1">
    <source>
        <dbReference type="EMBL" id="GME78857.1"/>
    </source>
</evidence>
<dbReference type="Proteomes" id="UP001165064">
    <property type="component" value="Unassembled WGS sequence"/>
</dbReference>
<dbReference type="EMBL" id="BSXS01002354">
    <property type="protein sequence ID" value="GME78857.1"/>
    <property type="molecule type" value="Genomic_DNA"/>
</dbReference>
<organism evidence="1 2">
    <name type="scientific">Ambrosiozyma monospora</name>
    <name type="common">Yeast</name>
    <name type="synonym">Endomycopsis monosporus</name>
    <dbReference type="NCBI Taxonomy" id="43982"/>
    <lineage>
        <taxon>Eukaryota</taxon>
        <taxon>Fungi</taxon>
        <taxon>Dikarya</taxon>
        <taxon>Ascomycota</taxon>
        <taxon>Saccharomycotina</taxon>
        <taxon>Pichiomycetes</taxon>
        <taxon>Pichiales</taxon>
        <taxon>Pichiaceae</taxon>
        <taxon>Ambrosiozyma</taxon>
    </lineage>
</organism>
<name>A0ACB5T1G3_AMBMO</name>
<evidence type="ECO:0000313" key="2">
    <source>
        <dbReference type="Proteomes" id="UP001165064"/>
    </source>
</evidence>
<gene>
    <name evidence="1" type="ORF">Amon02_000364200</name>
</gene>
<accession>A0ACB5T1G3</accession>
<reference evidence="1" key="1">
    <citation type="submission" date="2023-04" db="EMBL/GenBank/DDBJ databases">
        <title>Ambrosiozyma monospora NBRC 10751.</title>
        <authorList>
            <person name="Ichikawa N."/>
            <person name="Sato H."/>
            <person name="Tonouchi N."/>
        </authorList>
    </citation>
    <scope>NUCLEOTIDE SEQUENCE</scope>
    <source>
        <strain evidence="1">NBRC 10751</strain>
    </source>
</reference>